<protein>
    <submittedName>
        <fullName evidence="1">Uncharacterized protein</fullName>
    </submittedName>
</protein>
<dbReference type="EMBL" id="JRES01001482">
    <property type="protein sequence ID" value="KNC22538.1"/>
    <property type="molecule type" value="Genomic_DNA"/>
</dbReference>
<gene>
    <name evidence="1" type="ORF">FF38_13479</name>
</gene>
<keyword evidence="2" id="KW-1185">Reference proteome</keyword>
<sequence>MDNTIVGRGPLVDWVSHIHNKYSIYILCTMNVLHSLLRPIEHYVYVVLNILCDEHVKMLKVNDSFNSKRHNIKQFATCLIRDKLPYFMAALSEVCCVFTVTDYRFCRINIEASQLNFYIEFYPNSKVWPPVVFYLGNMLSLMSCHHHGNHLCQV</sequence>
<proteinExistence type="predicted"/>
<dbReference type="AlphaFoldDB" id="A0A0L0BRC5"/>
<accession>A0A0L0BRC5</accession>
<reference evidence="1 2" key="1">
    <citation type="journal article" date="2015" name="Nat. Commun.">
        <title>Lucilia cuprina genome unlocks parasitic fly biology to underpin future interventions.</title>
        <authorList>
            <person name="Anstead C.A."/>
            <person name="Korhonen P.K."/>
            <person name="Young N.D."/>
            <person name="Hall R.S."/>
            <person name="Jex A.R."/>
            <person name="Murali S.C."/>
            <person name="Hughes D.S."/>
            <person name="Lee S.F."/>
            <person name="Perry T."/>
            <person name="Stroehlein A.J."/>
            <person name="Ansell B.R."/>
            <person name="Breugelmans B."/>
            <person name="Hofmann A."/>
            <person name="Qu J."/>
            <person name="Dugan S."/>
            <person name="Lee S.L."/>
            <person name="Chao H."/>
            <person name="Dinh H."/>
            <person name="Han Y."/>
            <person name="Doddapaneni H.V."/>
            <person name="Worley K.C."/>
            <person name="Muzny D.M."/>
            <person name="Ioannidis P."/>
            <person name="Waterhouse R.M."/>
            <person name="Zdobnov E.M."/>
            <person name="James P.J."/>
            <person name="Bagnall N.H."/>
            <person name="Kotze A.C."/>
            <person name="Gibbs R.A."/>
            <person name="Richards S."/>
            <person name="Batterham P."/>
            <person name="Gasser R.B."/>
        </authorList>
    </citation>
    <scope>NUCLEOTIDE SEQUENCE [LARGE SCALE GENOMIC DNA]</scope>
    <source>
        <strain evidence="1 2">LS</strain>
        <tissue evidence="1">Full body</tissue>
    </source>
</reference>
<evidence type="ECO:0000313" key="2">
    <source>
        <dbReference type="Proteomes" id="UP000037069"/>
    </source>
</evidence>
<evidence type="ECO:0000313" key="1">
    <source>
        <dbReference type="EMBL" id="KNC22538.1"/>
    </source>
</evidence>
<dbReference type="Proteomes" id="UP000037069">
    <property type="component" value="Unassembled WGS sequence"/>
</dbReference>
<comment type="caution">
    <text evidence="1">The sequence shown here is derived from an EMBL/GenBank/DDBJ whole genome shotgun (WGS) entry which is preliminary data.</text>
</comment>
<organism evidence="1 2">
    <name type="scientific">Lucilia cuprina</name>
    <name type="common">Green bottle fly</name>
    <name type="synonym">Australian sheep blowfly</name>
    <dbReference type="NCBI Taxonomy" id="7375"/>
    <lineage>
        <taxon>Eukaryota</taxon>
        <taxon>Metazoa</taxon>
        <taxon>Ecdysozoa</taxon>
        <taxon>Arthropoda</taxon>
        <taxon>Hexapoda</taxon>
        <taxon>Insecta</taxon>
        <taxon>Pterygota</taxon>
        <taxon>Neoptera</taxon>
        <taxon>Endopterygota</taxon>
        <taxon>Diptera</taxon>
        <taxon>Brachycera</taxon>
        <taxon>Muscomorpha</taxon>
        <taxon>Oestroidea</taxon>
        <taxon>Calliphoridae</taxon>
        <taxon>Luciliinae</taxon>
        <taxon>Lucilia</taxon>
    </lineage>
</organism>
<name>A0A0L0BRC5_LUCCU</name>